<dbReference type="PANTHER" id="PTHR21529">
    <property type="entry name" value="MAMMARY TURMOR VIRUS RECEPTOR HOMOLOG 1, 2 MTVR1, 2"/>
    <property type="match status" value="1"/>
</dbReference>
<dbReference type="InterPro" id="IPR053958">
    <property type="entry name" value="HMGCR/SNAP/NPC1-like_SSD"/>
</dbReference>
<keyword evidence="5" id="KW-1185">Reference proteome</keyword>
<name>A0A9P7EXX5_9AGAM</name>
<dbReference type="Pfam" id="PF12349">
    <property type="entry name" value="Sterol-sensing"/>
    <property type="match status" value="1"/>
</dbReference>
<dbReference type="PROSITE" id="PS50156">
    <property type="entry name" value="SSD"/>
    <property type="match status" value="1"/>
</dbReference>
<protein>
    <recommendedName>
        <fullName evidence="3">SSD domain-containing protein</fullName>
    </recommendedName>
</protein>
<feature type="compositionally biased region" description="Polar residues" evidence="1">
    <location>
        <begin position="1"/>
        <end position="19"/>
    </location>
</feature>
<reference evidence="4" key="1">
    <citation type="journal article" date="2020" name="New Phytol.">
        <title>Comparative genomics reveals dynamic genome evolution in host specialist ectomycorrhizal fungi.</title>
        <authorList>
            <person name="Lofgren L.A."/>
            <person name="Nguyen N.H."/>
            <person name="Vilgalys R."/>
            <person name="Ruytinx J."/>
            <person name="Liao H.L."/>
            <person name="Branco S."/>
            <person name="Kuo A."/>
            <person name="LaButti K."/>
            <person name="Lipzen A."/>
            <person name="Andreopoulos W."/>
            <person name="Pangilinan J."/>
            <person name="Riley R."/>
            <person name="Hundley H."/>
            <person name="Na H."/>
            <person name="Barry K."/>
            <person name="Grigoriev I.V."/>
            <person name="Stajich J.E."/>
            <person name="Kennedy P.G."/>
        </authorList>
    </citation>
    <scope>NUCLEOTIDE SEQUENCE</scope>
    <source>
        <strain evidence="4">FC423</strain>
    </source>
</reference>
<evidence type="ECO:0000256" key="2">
    <source>
        <dbReference type="SAM" id="Phobius"/>
    </source>
</evidence>
<feature type="domain" description="SSD" evidence="3">
    <location>
        <begin position="137"/>
        <end position="200"/>
    </location>
</feature>
<dbReference type="InterPro" id="IPR000731">
    <property type="entry name" value="SSD"/>
</dbReference>
<dbReference type="AlphaFoldDB" id="A0A9P7EXX5"/>
<evidence type="ECO:0000256" key="1">
    <source>
        <dbReference type="SAM" id="MobiDB-lite"/>
    </source>
</evidence>
<feature type="region of interest" description="Disordered" evidence="1">
    <location>
        <begin position="1"/>
        <end position="23"/>
    </location>
</feature>
<keyword evidence="2" id="KW-0472">Membrane</keyword>
<dbReference type="InterPro" id="IPR039904">
    <property type="entry name" value="TRANK1"/>
</dbReference>
<evidence type="ECO:0000313" key="5">
    <source>
        <dbReference type="Proteomes" id="UP000823399"/>
    </source>
</evidence>
<feature type="transmembrane region" description="Helical" evidence="2">
    <location>
        <begin position="175"/>
        <end position="202"/>
    </location>
</feature>
<dbReference type="EMBL" id="JABBWM010000078">
    <property type="protein sequence ID" value="KAG2094642.1"/>
    <property type="molecule type" value="Genomic_DNA"/>
</dbReference>
<proteinExistence type="predicted"/>
<dbReference type="OrthoDB" id="310654at2759"/>
<dbReference type="RefSeq" id="XP_041287604.1">
    <property type="nucleotide sequence ID" value="XM_041443653.1"/>
</dbReference>
<accession>A0A9P7EXX5</accession>
<evidence type="ECO:0000259" key="3">
    <source>
        <dbReference type="PROSITE" id="PS50156"/>
    </source>
</evidence>
<keyword evidence="2" id="KW-1133">Transmembrane helix</keyword>
<dbReference type="SUPFAM" id="SSF52540">
    <property type="entry name" value="P-loop containing nucleoside triphosphate hydrolases"/>
    <property type="match status" value="1"/>
</dbReference>
<dbReference type="PANTHER" id="PTHR21529:SF4">
    <property type="entry name" value="TPR AND ANKYRIN REPEAT-CONTAINING PROTEIN 1"/>
    <property type="match status" value="1"/>
</dbReference>
<sequence>MSVVTSTKPGKPDQASTSELPDLHQPALQSQEAAFLKTLEVAGEFFFLTGCLPPIQWRTVLTLLQLLPPPSAAELLLPMVPIWTAHLHSQFQLLKTLKLFATPELKLLAMTKSCSVRPSSSVVKEDRWCGQMKPAGEVVMEAIQSSGNAILRDYTLEIVVLSMGAKSKVGGLKEFCVLASLTLTLDCVLFGTFYAAMLAIMVKVQRIKAARDMTRYWSSNSLSECKLSALVRPPQVQDASLSHQPSETLLVSRIASFLTLHILNFATTLTPVTISRYQTQTLIGSARTAYSVSHRVDIASPAIASVLANLAAINTTLQVEIEVKANVSTSTDLSVKIAPPLYIRVTPPGPVRPRALFRSTDAIENFMTGWTILVDDPILSKWIVLVLAVSVALKDYLLKGIAEGAMHGLQPNNVHFRSVVAEKCEKDNEEIVIPRVRAAGGRRRSSFVVGDSKPSSPSSSDSEKPIVHPLAIRSMQVIAPIAIPATAGASAQMLDMKLCTQAAPAPREDQPIQFPHSVVGAVHRAFLDSISSRRAPAIRDEEHDSSSILYLQKNSSSNIEQFREMSHSRKCSCIVSSQTKTHSTSLYSRCSSMGFSAFSKLGRQVALTYRSHAKSSSPNPECSRRKEEYFTKLLESLASAGYILEELAKMKTQSIQEGLVDLDDLPESQMNIPMKYSELEDKHFPLSTCGWFSANSRGSLKAHVCDTQGIAEPEVPPGQQINYLYIDEAQDNLLINALFLRRLCRIPNGSFCAGDTAQTISGGSSFRFDDSKVFLYCVEQQQNITDGACLHQPMMFKLAINYRIHGGIINCAHSVTEPHKNGQTQSITFGQKTGWLTG</sequence>
<keyword evidence="2" id="KW-0812">Transmembrane</keyword>
<evidence type="ECO:0000313" key="4">
    <source>
        <dbReference type="EMBL" id="KAG2094642.1"/>
    </source>
</evidence>
<dbReference type="Proteomes" id="UP000823399">
    <property type="component" value="Unassembled WGS sequence"/>
</dbReference>
<dbReference type="InterPro" id="IPR027417">
    <property type="entry name" value="P-loop_NTPase"/>
</dbReference>
<organism evidence="4 5">
    <name type="scientific">Suillus discolor</name>
    <dbReference type="NCBI Taxonomy" id="1912936"/>
    <lineage>
        <taxon>Eukaryota</taxon>
        <taxon>Fungi</taxon>
        <taxon>Dikarya</taxon>
        <taxon>Basidiomycota</taxon>
        <taxon>Agaricomycotina</taxon>
        <taxon>Agaricomycetes</taxon>
        <taxon>Agaricomycetidae</taxon>
        <taxon>Boletales</taxon>
        <taxon>Suillineae</taxon>
        <taxon>Suillaceae</taxon>
        <taxon>Suillus</taxon>
    </lineage>
</organism>
<gene>
    <name evidence="4" type="ORF">F5147DRAFT_819882</name>
</gene>
<dbReference type="GeneID" id="64705912"/>
<comment type="caution">
    <text evidence="4">The sequence shown here is derived from an EMBL/GenBank/DDBJ whole genome shotgun (WGS) entry which is preliminary data.</text>
</comment>
<feature type="compositionally biased region" description="Low complexity" evidence="1">
    <location>
        <begin position="446"/>
        <end position="460"/>
    </location>
</feature>
<feature type="region of interest" description="Disordered" evidence="1">
    <location>
        <begin position="444"/>
        <end position="464"/>
    </location>
</feature>